<keyword evidence="5 10" id="KW-0808">Transferase</keyword>
<keyword evidence="4 10" id="KW-0963">Cytoplasm</keyword>
<protein>
    <recommendedName>
        <fullName evidence="3 10">Beta sliding clamp</fullName>
    </recommendedName>
</protein>
<evidence type="ECO:0000259" key="13">
    <source>
        <dbReference type="Pfam" id="PF02767"/>
    </source>
</evidence>
<sequence length="394" mass="42845">MSTVLESSSQVESPHRSGKGDSSMKISCDREQLLHAFQTVASVAPSRSPKPILQNVKLEASAEKVTLLATDLEVGIRHDVEGVDIQTSGDAVLSVARFGSILRESTDQTLHLECDSTGITIRGERSQFRLPAENPAEFPQVTKFEQESYYEVPARLLRELIRRTVFATDNESSRYALGGVKLEFEEAALTAIGTDGRRLAKMTGPVVKHGQPQDSDQTTIVPTRAMSLIERAVAPSDSEVQVAVKGNEFLVHSSRATISARLLEGRFPDWRKVFPEGGTSTGIELAVGATLSAVRQAAIVTSEESRGVDFTFGDGMLVLSGRAAEVGQSRIELPIGYDGQELTVTLDPRFATDFLKVLDAEKTFTFEAKDSESAAVCKTDDGYGYVIMPLSRDR</sequence>
<dbReference type="GO" id="GO:0006271">
    <property type="term" value="P:DNA strand elongation involved in DNA replication"/>
    <property type="evidence" value="ECO:0007669"/>
    <property type="project" value="TreeGrafter"/>
</dbReference>
<gene>
    <name evidence="15" type="primary">dnaN</name>
    <name evidence="15" type="ORF">Pr1d_00020</name>
</gene>
<evidence type="ECO:0000256" key="11">
    <source>
        <dbReference type="SAM" id="MobiDB-lite"/>
    </source>
</evidence>
<feature type="domain" description="DNA polymerase III beta sliding clamp central" evidence="13">
    <location>
        <begin position="152"/>
        <end position="269"/>
    </location>
</feature>
<dbReference type="InterPro" id="IPR022637">
    <property type="entry name" value="DNA_polIII_beta_cen"/>
</dbReference>
<keyword evidence="9" id="KW-0238">DNA-binding</keyword>
<dbReference type="GO" id="GO:0005737">
    <property type="term" value="C:cytoplasm"/>
    <property type="evidence" value="ECO:0007669"/>
    <property type="project" value="UniProtKB-SubCell"/>
</dbReference>
<dbReference type="InterPro" id="IPR001001">
    <property type="entry name" value="DNA_polIII_beta"/>
</dbReference>
<keyword evidence="16" id="KW-1185">Reference proteome</keyword>
<dbReference type="GO" id="GO:0003887">
    <property type="term" value="F:DNA-directed DNA polymerase activity"/>
    <property type="evidence" value="ECO:0007669"/>
    <property type="project" value="UniProtKB-UniRule"/>
</dbReference>
<evidence type="ECO:0000256" key="2">
    <source>
        <dbReference type="ARBA" id="ARBA00010752"/>
    </source>
</evidence>
<evidence type="ECO:0000256" key="10">
    <source>
        <dbReference type="PIRNR" id="PIRNR000804"/>
    </source>
</evidence>
<dbReference type="GO" id="GO:0003677">
    <property type="term" value="F:DNA binding"/>
    <property type="evidence" value="ECO:0007669"/>
    <property type="project" value="UniProtKB-UniRule"/>
</dbReference>
<dbReference type="Gene3D" id="3.70.10.10">
    <property type="match status" value="1"/>
</dbReference>
<accession>A0A5B9QEI3</accession>
<comment type="subcellular location">
    <subcellularLocation>
        <location evidence="1 10">Cytoplasm</location>
    </subcellularLocation>
</comment>
<dbReference type="GO" id="GO:0008408">
    <property type="term" value="F:3'-5' exonuclease activity"/>
    <property type="evidence" value="ECO:0007669"/>
    <property type="project" value="InterPro"/>
</dbReference>
<evidence type="ECO:0000313" key="15">
    <source>
        <dbReference type="EMBL" id="QEG32743.1"/>
    </source>
</evidence>
<organism evidence="15 16">
    <name type="scientific">Bythopirellula goksoeyrii</name>
    <dbReference type="NCBI Taxonomy" id="1400387"/>
    <lineage>
        <taxon>Bacteria</taxon>
        <taxon>Pseudomonadati</taxon>
        <taxon>Planctomycetota</taxon>
        <taxon>Planctomycetia</taxon>
        <taxon>Pirellulales</taxon>
        <taxon>Lacipirellulaceae</taxon>
        <taxon>Bythopirellula</taxon>
    </lineage>
</organism>
<dbReference type="Proteomes" id="UP000323917">
    <property type="component" value="Chromosome"/>
</dbReference>
<evidence type="ECO:0000256" key="3">
    <source>
        <dbReference type="ARBA" id="ARBA00021035"/>
    </source>
</evidence>
<evidence type="ECO:0000256" key="4">
    <source>
        <dbReference type="ARBA" id="ARBA00022490"/>
    </source>
</evidence>
<dbReference type="SUPFAM" id="SSF55979">
    <property type="entry name" value="DNA clamp"/>
    <property type="match status" value="3"/>
</dbReference>
<dbReference type="PANTHER" id="PTHR30478:SF0">
    <property type="entry name" value="BETA SLIDING CLAMP"/>
    <property type="match status" value="1"/>
</dbReference>
<evidence type="ECO:0000313" key="16">
    <source>
        <dbReference type="Proteomes" id="UP000323917"/>
    </source>
</evidence>
<dbReference type="AlphaFoldDB" id="A0A5B9QEI3"/>
<feature type="compositionally biased region" description="Polar residues" evidence="11">
    <location>
        <begin position="1"/>
        <end position="12"/>
    </location>
</feature>
<dbReference type="Pfam" id="PF02768">
    <property type="entry name" value="DNA_pol3_beta_3"/>
    <property type="match status" value="1"/>
</dbReference>
<dbReference type="PANTHER" id="PTHR30478">
    <property type="entry name" value="DNA POLYMERASE III SUBUNIT BETA"/>
    <property type="match status" value="1"/>
</dbReference>
<dbReference type="PIRSF" id="PIRSF000804">
    <property type="entry name" value="DNA_pol_III_b"/>
    <property type="match status" value="1"/>
</dbReference>
<keyword evidence="6 10" id="KW-0548">Nucleotidyltransferase</keyword>
<dbReference type="Pfam" id="PF02767">
    <property type="entry name" value="DNA_pol3_beta_2"/>
    <property type="match status" value="1"/>
</dbReference>
<dbReference type="InterPro" id="IPR046938">
    <property type="entry name" value="DNA_clamp_sf"/>
</dbReference>
<comment type="similarity">
    <text evidence="2 10">Belongs to the beta sliding clamp family.</text>
</comment>
<feature type="region of interest" description="Disordered" evidence="11">
    <location>
        <begin position="1"/>
        <end position="25"/>
    </location>
</feature>
<comment type="function">
    <text evidence="10">Confers DNA tethering and processivity to DNA polymerases and other proteins. Acts as a clamp, forming a ring around DNA (a reaction catalyzed by the clamp-loading complex) which diffuses in an ATP-independent manner freely and bidirectionally along dsDNA. Initially characterized for its ability to contact the catalytic subunit of DNA polymerase III (Pol III), a complex, multichain enzyme responsible for most of the replicative synthesis in bacteria; Pol III exhibits 3'-5' exonuclease proofreading activity. The beta chain is required for initiation of replication as well as for processivity of DNA replication.</text>
</comment>
<evidence type="ECO:0000256" key="9">
    <source>
        <dbReference type="ARBA" id="ARBA00023125"/>
    </source>
</evidence>
<feature type="domain" description="DNA polymerase III beta sliding clamp C-terminal" evidence="14">
    <location>
        <begin position="271"/>
        <end position="390"/>
    </location>
</feature>
<evidence type="ECO:0000256" key="7">
    <source>
        <dbReference type="ARBA" id="ARBA00022705"/>
    </source>
</evidence>
<dbReference type="KEGG" id="bgok:Pr1d_00020"/>
<dbReference type="CDD" id="cd00140">
    <property type="entry name" value="beta_clamp"/>
    <property type="match status" value="1"/>
</dbReference>
<dbReference type="Pfam" id="PF00712">
    <property type="entry name" value="DNA_pol3_beta"/>
    <property type="match status" value="1"/>
</dbReference>
<dbReference type="InterPro" id="IPR022635">
    <property type="entry name" value="DNA_polIII_beta_C"/>
</dbReference>
<evidence type="ECO:0000259" key="12">
    <source>
        <dbReference type="Pfam" id="PF00712"/>
    </source>
</evidence>
<evidence type="ECO:0000259" key="14">
    <source>
        <dbReference type="Pfam" id="PF02768"/>
    </source>
</evidence>
<feature type="domain" description="DNA polymerase III beta sliding clamp N-terminal" evidence="12">
    <location>
        <begin position="24"/>
        <end position="141"/>
    </location>
</feature>
<dbReference type="EMBL" id="CP042913">
    <property type="protein sequence ID" value="QEG32743.1"/>
    <property type="molecule type" value="Genomic_DNA"/>
</dbReference>
<evidence type="ECO:0000256" key="5">
    <source>
        <dbReference type="ARBA" id="ARBA00022679"/>
    </source>
</evidence>
<dbReference type="NCBIfam" id="TIGR00663">
    <property type="entry name" value="dnan"/>
    <property type="match status" value="1"/>
</dbReference>
<evidence type="ECO:0000256" key="8">
    <source>
        <dbReference type="ARBA" id="ARBA00022932"/>
    </source>
</evidence>
<evidence type="ECO:0000256" key="6">
    <source>
        <dbReference type="ARBA" id="ARBA00022695"/>
    </source>
</evidence>
<evidence type="ECO:0000256" key="1">
    <source>
        <dbReference type="ARBA" id="ARBA00004496"/>
    </source>
</evidence>
<dbReference type="SMART" id="SM00480">
    <property type="entry name" value="POL3Bc"/>
    <property type="match status" value="1"/>
</dbReference>
<dbReference type="InterPro" id="IPR022634">
    <property type="entry name" value="DNA_polIII_beta_N"/>
</dbReference>
<dbReference type="Gene3D" id="3.10.150.10">
    <property type="entry name" value="DNA Polymerase III, subunit A, domain 2"/>
    <property type="match status" value="1"/>
</dbReference>
<keyword evidence="7 10" id="KW-0235">DNA replication</keyword>
<name>A0A5B9QEI3_9BACT</name>
<dbReference type="GO" id="GO:0009360">
    <property type="term" value="C:DNA polymerase III complex"/>
    <property type="evidence" value="ECO:0007669"/>
    <property type="project" value="InterPro"/>
</dbReference>
<keyword evidence="8 10" id="KW-0239">DNA-directed DNA polymerase</keyword>
<reference evidence="15 16" key="1">
    <citation type="submission" date="2019-08" db="EMBL/GenBank/DDBJ databases">
        <title>Deep-cultivation of Planctomycetes and their phenomic and genomic characterization uncovers novel biology.</title>
        <authorList>
            <person name="Wiegand S."/>
            <person name="Jogler M."/>
            <person name="Boedeker C."/>
            <person name="Pinto D."/>
            <person name="Vollmers J."/>
            <person name="Rivas-Marin E."/>
            <person name="Kohn T."/>
            <person name="Peeters S.H."/>
            <person name="Heuer A."/>
            <person name="Rast P."/>
            <person name="Oberbeckmann S."/>
            <person name="Bunk B."/>
            <person name="Jeske O."/>
            <person name="Meyerdierks A."/>
            <person name="Storesund J.E."/>
            <person name="Kallscheuer N."/>
            <person name="Luecker S."/>
            <person name="Lage O.M."/>
            <person name="Pohl T."/>
            <person name="Merkel B.J."/>
            <person name="Hornburger P."/>
            <person name="Mueller R.-W."/>
            <person name="Bruemmer F."/>
            <person name="Labrenz M."/>
            <person name="Spormann A.M."/>
            <person name="Op den Camp H."/>
            <person name="Overmann J."/>
            <person name="Amann R."/>
            <person name="Jetten M.S.M."/>
            <person name="Mascher T."/>
            <person name="Medema M.H."/>
            <person name="Devos D.P."/>
            <person name="Kaster A.-K."/>
            <person name="Ovreas L."/>
            <person name="Rohde M."/>
            <person name="Galperin M.Y."/>
            <person name="Jogler C."/>
        </authorList>
    </citation>
    <scope>NUCLEOTIDE SEQUENCE [LARGE SCALE GENOMIC DNA]</scope>
    <source>
        <strain evidence="15 16">Pr1d</strain>
    </source>
</reference>
<proteinExistence type="inferred from homology"/>
<comment type="subunit">
    <text evidence="10">Forms a ring-shaped head-to-tail homodimer around DNA.</text>
</comment>